<name>A0AAV9ZDZ5_9AGAR</name>
<dbReference type="Proteomes" id="UP001362999">
    <property type="component" value="Unassembled WGS sequence"/>
</dbReference>
<evidence type="ECO:0000313" key="3">
    <source>
        <dbReference type="Proteomes" id="UP001362999"/>
    </source>
</evidence>
<feature type="region of interest" description="Disordered" evidence="1">
    <location>
        <begin position="580"/>
        <end position="600"/>
    </location>
</feature>
<sequence length="649" mass="71736">MSGHIKLVNWMPSNKKRPFPWKSRDSEELRDFDVPFALKEYFQNIVGQLQKNLKIREWGGWRAEDLQHQSDDQRQARKARLTSTFSGLLTGPHGADLEKGALPLYILSANVDIPAVTTPFVAVVVLWKTTDSGRALTFFNNHLDSGASFESFALDGESTSKTSEFAVGEKGKGFILATQFLVEQINADEFDRLPHDAKQKDFPAPKVSFRVGSQIGQLKWSRSRRKGAQFTLSVLLDHLTTYPTVEGFLEARYHQDVDASEEGDPEVYDAGIGNQAKRIQAANPADSVIIIYERLARRDRASYMRVYTSGSRAGIARRHRWGGYRARGCTALRPACFGRPVLLNARRYFSSDSFLSPPPALPLPPAAPSLLHPPGLVKPYIWLSPPSTPIYTLFRRFFSSSGRVIYSHFSAFNTAGAACCPPFPACPLCCVCYRLCLAVPRIEYFLAPPALLVHSTTPSASATSYLHDTASSIAFLRSREPRSTKTPPLQPGPRVRARSRFPSIPPHPPPLLHSICTLQHHPSLFFVPGSPAARKRLPFSPGPAFALARVFRPFHHTLRLCCILSARYRIIHRFFSFPGASQHENASPSAQAPRSRSLALSAHSTAPSASSVLSLHTAISDLLRWPANASSPRPRSPLPPSAAVPSSSF</sequence>
<evidence type="ECO:0000256" key="1">
    <source>
        <dbReference type="SAM" id="MobiDB-lite"/>
    </source>
</evidence>
<protein>
    <submittedName>
        <fullName evidence="2">Uncharacterized protein</fullName>
    </submittedName>
</protein>
<keyword evidence="3" id="KW-1185">Reference proteome</keyword>
<organism evidence="2 3">
    <name type="scientific">Favolaschia claudopus</name>
    <dbReference type="NCBI Taxonomy" id="2862362"/>
    <lineage>
        <taxon>Eukaryota</taxon>
        <taxon>Fungi</taxon>
        <taxon>Dikarya</taxon>
        <taxon>Basidiomycota</taxon>
        <taxon>Agaricomycotina</taxon>
        <taxon>Agaricomycetes</taxon>
        <taxon>Agaricomycetidae</taxon>
        <taxon>Agaricales</taxon>
        <taxon>Marasmiineae</taxon>
        <taxon>Mycenaceae</taxon>
        <taxon>Favolaschia</taxon>
    </lineage>
</organism>
<dbReference type="AlphaFoldDB" id="A0AAV9ZDZ5"/>
<reference evidence="2 3" key="1">
    <citation type="journal article" date="2024" name="J Genomics">
        <title>Draft genome sequencing and assembly of Favolaschia claudopus CIRM-BRFM 2984 isolated from oak limbs.</title>
        <authorList>
            <person name="Navarro D."/>
            <person name="Drula E."/>
            <person name="Chaduli D."/>
            <person name="Cazenave R."/>
            <person name="Ahrendt S."/>
            <person name="Wang J."/>
            <person name="Lipzen A."/>
            <person name="Daum C."/>
            <person name="Barry K."/>
            <person name="Grigoriev I.V."/>
            <person name="Favel A."/>
            <person name="Rosso M.N."/>
            <person name="Martin F."/>
        </authorList>
    </citation>
    <scope>NUCLEOTIDE SEQUENCE [LARGE SCALE GENOMIC DNA]</scope>
    <source>
        <strain evidence="2 3">CIRM-BRFM 2984</strain>
    </source>
</reference>
<accession>A0AAV9ZDZ5</accession>
<feature type="region of interest" description="Disordered" evidence="1">
    <location>
        <begin position="629"/>
        <end position="649"/>
    </location>
</feature>
<feature type="compositionally biased region" description="Low complexity" evidence="1">
    <location>
        <begin position="586"/>
        <end position="600"/>
    </location>
</feature>
<dbReference type="EMBL" id="JAWWNJ010000162">
    <property type="protein sequence ID" value="KAK6978067.1"/>
    <property type="molecule type" value="Genomic_DNA"/>
</dbReference>
<proteinExistence type="predicted"/>
<gene>
    <name evidence="2" type="ORF">R3P38DRAFT_3470671</name>
</gene>
<evidence type="ECO:0000313" key="2">
    <source>
        <dbReference type="EMBL" id="KAK6978067.1"/>
    </source>
</evidence>
<comment type="caution">
    <text evidence="2">The sequence shown here is derived from an EMBL/GenBank/DDBJ whole genome shotgun (WGS) entry which is preliminary data.</text>
</comment>